<dbReference type="CDD" id="cd12828">
    <property type="entry name" value="TmCorA-like_1"/>
    <property type="match status" value="1"/>
</dbReference>
<gene>
    <name evidence="10" type="primary">corA_1</name>
    <name evidence="8" type="synonym">corA</name>
    <name evidence="10" type="ORF">Pr1d_26330</name>
</gene>
<dbReference type="SUPFAM" id="SSF144083">
    <property type="entry name" value="Magnesium transport protein CorA, transmembrane region"/>
    <property type="match status" value="1"/>
</dbReference>
<dbReference type="FunFam" id="1.20.58.340:FF:000012">
    <property type="entry name" value="Magnesium transport protein CorA"/>
    <property type="match status" value="1"/>
</dbReference>
<dbReference type="InterPro" id="IPR002523">
    <property type="entry name" value="MgTranspt_CorA/ZnTranspt_ZntB"/>
</dbReference>
<keyword evidence="11" id="KW-1185">Reference proteome</keyword>
<comment type="similarity">
    <text evidence="2 8">Belongs to the CorA metal ion transporter (MIT) (TC 1.A.35) family.</text>
</comment>
<dbReference type="AlphaFoldDB" id="A0A5B9QCK6"/>
<protein>
    <recommendedName>
        <fullName evidence="8">Magnesium transport protein CorA</fullName>
    </recommendedName>
</protein>
<dbReference type="InterPro" id="IPR004488">
    <property type="entry name" value="Mg/Co-transport_prot_CorA"/>
</dbReference>
<feature type="transmembrane region" description="Helical" evidence="8">
    <location>
        <begin position="302"/>
        <end position="320"/>
    </location>
</feature>
<evidence type="ECO:0000256" key="9">
    <source>
        <dbReference type="SAM" id="MobiDB-lite"/>
    </source>
</evidence>
<sequence>MKHNLHNGGTNMFSKGYRRKTKPAARPGSILVPDGAIPPTIRMTCYSPTELEDNQNCAIDQVRQMRGKYPVQWVDIVGMGDEALFEQIGQLFGIHRLALEDVVNIPQRAKVETFKDHLFIVCQFPRHGRKHTFEQASFFIGKDFVISWREHPSDCFDTIRDRLQFTGRALRDSGTDYLMYALLDALIDSYFPSLERIGEAIDRIDVELEAGPSRPLIIRLHGLRHDLRLLRRIVWPLRDAVDSLTNRHDWLIAPETSIYLRDCHDHVIRIIDSLESYREACSDLRDFYSTEVGNRMNEVMKVLTIISTIFIPLSFLAGLYGMNFNPEVSGWNMPELEWRFGYPAILFVMAAMSIGQLLFFKRKGWLSSFTTTNHKSNGNRTD</sequence>
<dbReference type="NCBIfam" id="TIGR00383">
    <property type="entry name" value="corA"/>
    <property type="match status" value="1"/>
</dbReference>
<keyword evidence="6 8" id="KW-1133">Transmembrane helix</keyword>
<comment type="function">
    <text evidence="8">Mediates influx of magnesium ions.</text>
</comment>
<dbReference type="Gene3D" id="1.20.58.340">
    <property type="entry name" value="Magnesium transport protein CorA, transmembrane region"/>
    <property type="match status" value="2"/>
</dbReference>
<dbReference type="SUPFAM" id="SSF143865">
    <property type="entry name" value="CorA soluble domain-like"/>
    <property type="match status" value="1"/>
</dbReference>
<dbReference type="RefSeq" id="WP_148073859.1">
    <property type="nucleotide sequence ID" value="NZ_CP042913.1"/>
</dbReference>
<evidence type="ECO:0000313" key="11">
    <source>
        <dbReference type="Proteomes" id="UP000323917"/>
    </source>
</evidence>
<evidence type="ECO:0000256" key="2">
    <source>
        <dbReference type="ARBA" id="ARBA00009765"/>
    </source>
</evidence>
<dbReference type="PANTHER" id="PTHR46494:SF1">
    <property type="entry name" value="CORA FAMILY METAL ION TRANSPORTER (EUROFUNG)"/>
    <property type="match status" value="1"/>
</dbReference>
<dbReference type="InterPro" id="IPR045863">
    <property type="entry name" value="CorA_TM1_TM2"/>
</dbReference>
<keyword evidence="7 8" id="KW-0472">Membrane</keyword>
<evidence type="ECO:0000256" key="7">
    <source>
        <dbReference type="ARBA" id="ARBA00023136"/>
    </source>
</evidence>
<dbReference type="GO" id="GO:0000287">
    <property type="term" value="F:magnesium ion binding"/>
    <property type="evidence" value="ECO:0007669"/>
    <property type="project" value="TreeGrafter"/>
</dbReference>
<feature type="region of interest" description="Disordered" evidence="9">
    <location>
        <begin position="1"/>
        <end position="31"/>
    </location>
</feature>
<name>A0A5B9QCK6_9BACT</name>
<dbReference type="GO" id="GO:0015087">
    <property type="term" value="F:cobalt ion transmembrane transporter activity"/>
    <property type="evidence" value="ECO:0007669"/>
    <property type="project" value="UniProtKB-UniRule"/>
</dbReference>
<dbReference type="PANTHER" id="PTHR46494">
    <property type="entry name" value="CORA FAMILY METAL ION TRANSPORTER (EUROFUNG)"/>
    <property type="match status" value="1"/>
</dbReference>
<evidence type="ECO:0000256" key="4">
    <source>
        <dbReference type="ARBA" id="ARBA00022475"/>
    </source>
</evidence>
<dbReference type="Pfam" id="PF01544">
    <property type="entry name" value="CorA"/>
    <property type="match status" value="1"/>
</dbReference>
<keyword evidence="8" id="KW-0406">Ion transport</keyword>
<dbReference type="OrthoDB" id="9803416at2"/>
<dbReference type="GO" id="GO:0005886">
    <property type="term" value="C:plasma membrane"/>
    <property type="evidence" value="ECO:0007669"/>
    <property type="project" value="UniProtKB-SubCell"/>
</dbReference>
<comment type="subcellular location">
    <subcellularLocation>
        <location evidence="1">Cell membrane</location>
        <topology evidence="1">Multi-pass membrane protein</topology>
    </subcellularLocation>
    <subcellularLocation>
        <location evidence="8">Membrane</location>
        <topology evidence="8">Multi-pass membrane protein</topology>
    </subcellularLocation>
</comment>
<dbReference type="Gene3D" id="3.30.460.20">
    <property type="entry name" value="CorA soluble domain-like"/>
    <property type="match status" value="1"/>
</dbReference>
<dbReference type="GO" id="GO:0050897">
    <property type="term" value="F:cobalt ion binding"/>
    <property type="evidence" value="ECO:0007669"/>
    <property type="project" value="TreeGrafter"/>
</dbReference>
<dbReference type="KEGG" id="bgok:Pr1d_26330"/>
<dbReference type="InterPro" id="IPR045861">
    <property type="entry name" value="CorA_cytoplasmic_dom"/>
</dbReference>
<evidence type="ECO:0000256" key="8">
    <source>
        <dbReference type="RuleBase" id="RU362010"/>
    </source>
</evidence>
<evidence type="ECO:0000256" key="3">
    <source>
        <dbReference type="ARBA" id="ARBA00022448"/>
    </source>
</evidence>
<dbReference type="GO" id="GO:0015095">
    <property type="term" value="F:magnesium ion transmembrane transporter activity"/>
    <property type="evidence" value="ECO:0007669"/>
    <property type="project" value="UniProtKB-UniRule"/>
</dbReference>
<keyword evidence="4 8" id="KW-1003">Cell membrane</keyword>
<reference evidence="10 11" key="1">
    <citation type="submission" date="2019-08" db="EMBL/GenBank/DDBJ databases">
        <title>Deep-cultivation of Planctomycetes and their phenomic and genomic characterization uncovers novel biology.</title>
        <authorList>
            <person name="Wiegand S."/>
            <person name="Jogler M."/>
            <person name="Boedeker C."/>
            <person name="Pinto D."/>
            <person name="Vollmers J."/>
            <person name="Rivas-Marin E."/>
            <person name="Kohn T."/>
            <person name="Peeters S.H."/>
            <person name="Heuer A."/>
            <person name="Rast P."/>
            <person name="Oberbeckmann S."/>
            <person name="Bunk B."/>
            <person name="Jeske O."/>
            <person name="Meyerdierks A."/>
            <person name="Storesund J.E."/>
            <person name="Kallscheuer N."/>
            <person name="Luecker S."/>
            <person name="Lage O.M."/>
            <person name="Pohl T."/>
            <person name="Merkel B.J."/>
            <person name="Hornburger P."/>
            <person name="Mueller R.-W."/>
            <person name="Bruemmer F."/>
            <person name="Labrenz M."/>
            <person name="Spormann A.M."/>
            <person name="Op den Camp H."/>
            <person name="Overmann J."/>
            <person name="Amann R."/>
            <person name="Jetten M.S.M."/>
            <person name="Mascher T."/>
            <person name="Medema M.H."/>
            <person name="Devos D.P."/>
            <person name="Kaster A.-K."/>
            <person name="Ovreas L."/>
            <person name="Rohde M."/>
            <person name="Galperin M.Y."/>
            <person name="Jogler C."/>
        </authorList>
    </citation>
    <scope>NUCLEOTIDE SEQUENCE [LARGE SCALE GENOMIC DNA]</scope>
    <source>
        <strain evidence="10 11">Pr1d</strain>
    </source>
</reference>
<dbReference type="EMBL" id="CP042913">
    <property type="protein sequence ID" value="QEG35335.1"/>
    <property type="molecule type" value="Genomic_DNA"/>
</dbReference>
<proteinExistence type="inferred from homology"/>
<evidence type="ECO:0000256" key="5">
    <source>
        <dbReference type="ARBA" id="ARBA00022692"/>
    </source>
</evidence>
<evidence type="ECO:0000256" key="1">
    <source>
        <dbReference type="ARBA" id="ARBA00004651"/>
    </source>
</evidence>
<accession>A0A5B9QCK6</accession>
<keyword evidence="8" id="KW-0460">Magnesium</keyword>
<dbReference type="Proteomes" id="UP000323917">
    <property type="component" value="Chromosome"/>
</dbReference>
<keyword evidence="5 8" id="KW-0812">Transmembrane</keyword>
<evidence type="ECO:0000313" key="10">
    <source>
        <dbReference type="EMBL" id="QEG35335.1"/>
    </source>
</evidence>
<organism evidence="10 11">
    <name type="scientific">Bythopirellula goksoeyrii</name>
    <dbReference type="NCBI Taxonomy" id="1400387"/>
    <lineage>
        <taxon>Bacteria</taxon>
        <taxon>Pseudomonadati</taxon>
        <taxon>Planctomycetota</taxon>
        <taxon>Planctomycetia</taxon>
        <taxon>Pirellulales</taxon>
        <taxon>Lacipirellulaceae</taxon>
        <taxon>Bythopirellula</taxon>
    </lineage>
</organism>
<keyword evidence="3 8" id="KW-0813">Transport</keyword>
<feature type="transmembrane region" description="Helical" evidence="8">
    <location>
        <begin position="340"/>
        <end position="360"/>
    </location>
</feature>
<evidence type="ECO:0000256" key="6">
    <source>
        <dbReference type="ARBA" id="ARBA00022989"/>
    </source>
</evidence>